<accession>A0A917S3D8</accession>
<dbReference type="EMBL" id="BMMZ01000002">
    <property type="protein sequence ID" value="GGL55603.1"/>
    <property type="molecule type" value="Genomic_DNA"/>
</dbReference>
<protein>
    <submittedName>
        <fullName evidence="2">Transketolase</fullName>
    </submittedName>
</protein>
<keyword evidence="3" id="KW-1185">Reference proteome</keyword>
<dbReference type="Proteomes" id="UP000613840">
    <property type="component" value="Unassembled WGS sequence"/>
</dbReference>
<dbReference type="Gene3D" id="3.40.50.970">
    <property type="match status" value="1"/>
</dbReference>
<dbReference type="GO" id="GO:0000287">
    <property type="term" value="F:magnesium ion binding"/>
    <property type="evidence" value="ECO:0007669"/>
    <property type="project" value="UniProtKB-ARBA"/>
</dbReference>
<name>A0A917S3D8_9ACTN</name>
<dbReference type="RefSeq" id="WP_188894281.1">
    <property type="nucleotide sequence ID" value="NZ_BMMZ01000002.1"/>
</dbReference>
<sequence length="229" mass="23854">MKSRTTSGYGELGRLMGLLTGDEKHGPSATSTLDVIWVLYDRILSITPATVDDPARDRFVLSKGHGPIAYYAVLAAKGFLGEDQLAGLASYDSRLGHHPDRLLVPGVEFSSGSLGHGLPASVGMAHGLLVRGIGARVICLIGDAEFDEGSNSEAVVYAGGIGLANLTAVVIDNQSSSHGWSGGIGRRFAVEGWLVHEIDGRDHEAIAAAFLSTAPDAPTAVVARVEPKG</sequence>
<dbReference type="InterPro" id="IPR005474">
    <property type="entry name" value="Transketolase_N"/>
</dbReference>
<dbReference type="InterPro" id="IPR029061">
    <property type="entry name" value="THDP-binding"/>
</dbReference>
<reference evidence="2" key="1">
    <citation type="journal article" date="2014" name="Int. J. Syst. Evol. Microbiol.">
        <title>Complete genome sequence of Corynebacterium casei LMG S-19264T (=DSM 44701T), isolated from a smear-ripened cheese.</title>
        <authorList>
            <consortium name="US DOE Joint Genome Institute (JGI-PGF)"/>
            <person name="Walter F."/>
            <person name="Albersmeier A."/>
            <person name="Kalinowski J."/>
            <person name="Ruckert C."/>
        </authorList>
    </citation>
    <scope>NUCLEOTIDE SEQUENCE</scope>
    <source>
        <strain evidence="2">CGMCC 4.7306</strain>
    </source>
</reference>
<evidence type="ECO:0000313" key="2">
    <source>
        <dbReference type="EMBL" id="GGL55603.1"/>
    </source>
</evidence>
<evidence type="ECO:0000313" key="3">
    <source>
        <dbReference type="Proteomes" id="UP000613840"/>
    </source>
</evidence>
<dbReference type="AlphaFoldDB" id="A0A917S3D8"/>
<feature type="domain" description="Transketolase N-terminal" evidence="1">
    <location>
        <begin position="25"/>
        <end position="213"/>
    </location>
</feature>
<evidence type="ECO:0000259" key="1">
    <source>
        <dbReference type="Pfam" id="PF00456"/>
    </source>
</evidence>
<dbReference type="PANTHER" id="PTHR47514:SF2">
    <property type="entry name" value="TRANSKETOLASE"/>
    <property type="match status" value="1"/>
</dbReference>
<gene>
    <name evidence="2" type="ORF">GCM10011575_12470</name>
</gene>
<dbReference type="PANTHER" id="PTHR47514">
    <property type="entry name" value="TRANSKETOLASE N-TERMINAL SECTION-RELATED"/>
    <property type="match status" value="1"/>
</dbReference>
<reference evidence="2" key="2">
    <citation type="submission" date="2020-09" db="EMBL/GenBank/DDBJ databases">
        <authorList>
            <person name="Sun Q."/>
            <person name="Zhou Y."/>
        </authorList>
    </citation>
    <scope>NUCLEOTIDE SEQUENCE</scope>
    <source>
        <strain evidence="2">CGMCC 4.7306</strain>
    </source>
</reference>
<organism evidence="2 3">
    <name type="scientific">Microlunatus endophyticus</name>
    <dbReference type="NCBI Taxonomy" id="1716077"/>
    <lineage>
        <taxon>Bacteria</taxon>
        <taxon>Bacillati</taxon>
        <taxon>Actinomycetota</taxon>
        <taxon>Actinomycetes</taxon>
        <taxon>Propionibacteriales</taxon>
        <taxon>Propionibacteriaceae</taxon>
        <taxon>Microlunatus</taxon>
    </lineage>
</organism>
<comment type="caution">
    <text evidence="2">The sequence shown here is derived from an EMBL/GenBank/DDBJ whole genome shotgun (WGS) entry which is preliminary data.</text>
</comment>
<proteinExistence type="predicted"/>
<dbReference type="SUPFAM" id="SSF52518">
    <property type="entry name" value="Thiamin diphosphate-binding fold (THDP-binding)"/>
    <property type="match status" value="1"/>
</dbReference>
<dbReference type="Pfam" id="PF00456">
    <property type="entry name" value="Transketolase_N"/>
    <property type="match status" value="1"/>
</dbReference>